<dbReference type="Proteomes" id="UP000095401">
    <property type="component" value="Chromosome"/>
</dbReference>
<dbReference type="NCBIfam" id="TIGR00738">
    <property type="entry name" value="rrf2_super"/>
    <property type="match status" value="1"/>
</dbReference>
<dbReference type="KEGG" id="aprs:BI364_16830"/>
<reference evidence="2" key="1">
    <citation type="submission" date="2016-09" db="EMBL/GenBank/DDBJ databases">
        <title>Acidihalobacter prosperus F5.</title>
        <authorList>
            <person name="Khaleque H.N."/>
            <person name="Ramsay J.P."/>
            <person name="Kaksonen A.H."/>
            <person name="Boxall N.J."/>
            <person name="Watkin E.L.J."/>
        </authorList>
    </citation>
    <scope>NUCLEOTIDE SEQUENCE [LARGE SCALE GENOMIC DNA]</scope>
    <source>
        <strain evidence="2">F5</strain>
    </source>
</reference>
<keyword evidence="2" id="KW-1185">Reference proteome</keyword>
<dbReference type="GO" id="GO:0005829">
    <property type="term" value="C:cytosol"/>
    <property type="evidence" value="ECO:0007669"/>
    <property type="project" value="TreeGrafter"/>
</dbReference>
<dbReference type="AlphaFoldDB" id="A0A1D8IS84"/>
<dbReference type="PANTHER" id="PTHR33221">
    <property type="entry name" value="WINGED HELIX-TURN-HELIX TRANSCRIPTIONAL REGULATOR, RRF2 FAMILY"/>
    <property type="match status" value="1"/>
</dbReference>
<evidence type="ECO:0000313" key="1">
    <source>
        <dbReference type="EMBL" id="AOU99370.1"/>
    </source>
</evidence>
<dbReference type="InterPro" id="IPR036388">
    <property type="entry name" value="WH-like_DNA-bd_sf"/>
</dbReference>
<dbReference type="InterPro" id="IPR036390">
    <property type="entry name" value="WH_DNA-bd_sf"/>
</dbReference>
<name>A0A1D8IS84_9GAMM</name>
<protein>
    <submittedName>
        <fullName evidence="1">Rrf2 family transcriptional regulator</fullName>
    </submittedName>
</protein>
<organism evidence="1 2">
    <name type="scientific">Acidihalobacter yilgarnensis</name>
    <dbReference type="NCBI Taxonomy" id="2819280"/>
    <lineage>
        <taxon>Bacteria</taxon>
        <taxon>Pseudomonadati</taxon>
        <taxon>Pseudomonadota</taxon>
        <taxon>Gammaproteobacteria</taxon>
        <taxon>Chromatiales</taxon>
        <taxon>Ectothiorhodospiraceae</taxon>
        <taxon>Acidihalobacter</taxon>
    </lineage>
</organism>
<proteinExistence type="predicted"/>
<dbReference type="PROSITE" id="PS01332">
    <property type="entry name" value="HTH_RRF2_1"/>
    <property type="match status" value="1"/>
</dbReference>
<gene>
    <name evidence="1" type="ORF">BI364_16830</name>
</gene>
<dbReference type="Gene3D" id="1.10.10.10">
    <property type="entry name" value="Winged helix-like DNA-binding domain superfamily/Winged helix DNA-binding domain"/>
    <property type="match status" value="1"/>
</dbReference>
<dbReference type="GO" id="GO:0003700">
    <property type="term" value="F:DNA-binding transcription factor activity"/>
    <property type="evidence" value="ECO:0007669"/>
    <property type="project" value="TreeGrafter"/>
</dbReference>
<dbReference type="EMBL" id="CP017415">
    <property type="protein sequence ID" value="AOU99370.1"/>
    <property type="molecule type" value="Genomic_DNA"/>
</dbReference>
<dbReference type="PROSITE" id="PS51197">
    <property type="entry name" value="HTH_RRF2_2"/>
    <property type="match status" value="1"/>
</dbReference>
<sequence>MRISQGVEWGLHCCLTLAWADNPEPLPTAKLAARFDLPSAYLNKRLQALMRAGILTSTSGSRGGFRLARSPVDITLWDVVAAIEGEETAFRCTEIRQRAGASPDECRHPCSVALAMYTAEAAWREALSKQTLADLMNASPEAAPTRARRWFELNRR</sequence>
<dbReference type="SUPFAM" id="SSF46785">
    <property type="entry name" value="Winged helix' DNA-binding domain"/>
    <property type="match status" value="1"/>
</dbReference>
<dbReference type="PANTHER" id="PTHR33221:SF13">
    <property type="entry name" value="TRANSCRIPTIONAL REGULATOR-RELATED"/>
    <property type="match status" value="1"/>
</dbReference>
<dbReference type="InterPro" id="IPR030489">
    <property type="entry name" value="TR_Rrf2-type_CS"/>
</dbReference>
<evidence type="ECO:0000313" key="2">
    <source>
        <dbReference type="Proteomes" id="UP000095401"/>
    </source>
</evidence>
<accession>A0A1D8IS84</accession>
<dbReference type="InterPro" id="IPR000944">
    <property type="entry name" value="Tscrpt_reg_Rrf2"/>
</dbReference>
<dbReference type="Pfam" id="PF02082">
    <property type="entry name" value="Rrf2"/>
    <property type="match status" value="1"/>
</dbReference>
<dbReference type="RefSeq" id="WP_070079719.1">
    <property type="nucleotide sequence ID" value="NZ_CP017415.1"/>
</dbReference>